<evidence type="ECO:0000256" key="1">
    <source>
        <dbReference type="SAM" id="Coils"/>
    </source>
</evidence>
<sequence length="410" mass="48576">MIGLFDEIYKEKYKYINALDALYFLVSTDNYPVSKIAKFLLTHNYHKSTKTYKENHLEQMELVDSNQEDSSIESYYQITKDILNKALDNFIYNDDDRIQPYKKTDYQDYFWLKEDLFNFEGFKKLGVKVENDDYEKYLNYKRIDELDEVSRVQKAFKDWEGNLNSYWNLRVLPKIFEIPDDRATLLDILRIAVKNYTISYQFLESFFHNFIYCPNDNLLDKTQNNILLKLIEDLANTTSGRLYRPINLDDILMNSSSLALVHWDVDDLAAFFVKQDNKMYEYENIWPRFYRRESDNETLLHENKKLKLELNQAKERIKQLEEKEVQSPANKNAINDAEINLINSDLLLIAALLNMLQNEIEAKGNKSQAKILQRIEDEHEGIKGLSKSRTEKIMGSANGLYKPLINKRMK</sequence>
<accession>A0A4R1XIN2</accession>
<comment type="caution">
    <text evidence="2">The sequence shown here is derived from an EMBL/GenBank/DDBJ whole genome shotgun (WGS) entry which is preliminary data.</text>
</comment>
<name>A0A4R1XIN2_ACICA</name>
<gene>
    <name evidence="2" type="ORF">EC844_12430</name>
</gene>
<dbReference type="EMBL" id="SLVJ01000024">
    <property type="protein sequence ID" value="TCM62712.1"/>
    <property type="molecule type" value="Genomic_DNA"/>
</dbReference>
<keyword evidence="3" id="KW-1185">Reference proteome</keyword>
<evidence type="ECO:0000313" key="2">
    <source>
        <dbReference type="EMBL" id="TCM62712.1"/>
    </source>
</evidence>
<keyword evidence="1" id="KW-0175">Coiled coil</keyword>
<reference evidence="2 3" key="1">
    <citation type="submission" date="2019-03" db="EMBL/GenBank/DDBJ databases">
        <title>Genomic analyses of the natural microbiome of Caenorhabditis elegans.</title>
        <authorList>
            <person name="Samuel B."/>
        </authorList>
    </citation>
    <scope>NUCLEOTIDE SEQUENCE [LARGE SCALE GENOMIC DNA]</scope>
    <source>
        <strain evidence="2 3">JUb89</strain>
    </source>
</reference>
<evidence type="ECO:0000313" key="3">
    <source>
        <dbReference type="Proteomes" id="UP000294963"/>
    </source>
</evidence>
<proteinExistence type="predicted"/>
<dbReference type="AlphaFoldDB" id="A0A4R1XIN2"/>
<feature type="coiled-coil region" evidence="1">
    <location>
        <begin position="296"/>
        <end position="323"/>
    </location>
</feature>
<dbReference type="Proteomes" id="UP000294963">
    <property type="component" value="Unassembled WGS sequence"/>
</dbReference>
<organism evidence="2 3">
    <name type="scientific">Acinetobacter calcoaceticus</name>
    <dbReference type="NCBI Taxonomy" id="471"/>
    <lineage>
        <taxon>Bacteria</taxon>
        <taxon>Pseudomonadati</taxon>
        <taxon>Pseudomonadota</taxon>
        <taxon>Gammaproteobacteria</taxon>
        <taxon>Moraxellales</taxon>
        <taxon>Moraxellaceae</taxon>
        <taxon>Acinetobacter</taxon>
        <taxon>Acinetobacter calcoaceticus/baumannii complex</taxon>
    </lineage>
</organism>
<dbReference type="OrthoDB" id="10011405at2"/>
<protein>
    <submittedName>
        <fullName evidence="2">Uncharacterized protein</fullName>
    </submittedName>
</protein>